<gene>
    <name evidence="3" type="primary">ina</name>
    <name evidence="3" type="ORF">RUM8411_04465</name>
</gene>
<keyword evidence="1" id="KW-0732">Signal</keyword>
<accession>A0A1X7ACX6</accession>
<dbReference type="RefSeq" id="WP_159453957.1">
    <property type="nucleotide sequence ID" value="NZ_FWFP01000020.1"/>
</dbReference>
<dbReference type="Pfam" id="PF05547">
    <property type="entry name" value="Peptidase_M6"/>
    <property type="match status" value="1"/>
</dbReference>
<feature type="domain" description="Peptidase M6-like" evidence="2">
    <location>
        <begin position="118"/>
        <end position="339"/>
    </location>
</feature>
<dbReference type="OrthoDB" id="9790784at2"/>
<keyword evidence="4" id="KW-1185">Reference proteome</keyword>
<feature type="signal peptide" evidence="1">
    <location>
        <begin position="1"/>
        <end position="23"/>
    </location>
</feature>
<feature type="chain" id="PRO_5012801341" evidence="1">
    <location>
        <begin position="24"/>
        <end position="609"/>
    </location>
</feature>
<reference evidence="4" key="1">
    <citation type="submission" date="2017-03" db="EMBL/GenBank/DDBJ databases">
        <authorList>
            <person name="Rodrigo-Torres L."/>
            <person name="Arahal R.D."/>
            <person name="Lucena T."/>
        </authorList>
    </citation>
    <scope>NUCLEOTIDE SEQUENCE [LARGE SCALE GENOMIC DNA]</scope>
    <source>
        <strain evidence="4">CECT 8411</strain>
    </source>
</reference>
<evidence type="ECO:0000259" key="2">
    <source>
        <dbReference type="Pfam" id="PF05547"/>
    </source>
</evidence>
<evidence type="ECO:0000313" key="3">
    <source>
        <dbReference type="EMBL" id="SLN76700.1"/>
    </source>
</evidence>
<dbReference type="InterPro" id="IPR008757">
    <property type="entry name" value="Peptidase_M6-like_domain"/>
</dbReference>
<keyword evidence="3" id="KW-0378">Hydrolase</keyword>
<evidence type="ECO:0000313" key="4">
    <source>
        <dbReference type="Proteomes" id="UP000193778"/>
    </source>
</evidence>
<dbReference type="EMBL" id="FWFP01000020">
    <property type="protein sequence ID" value="SLN76700.1"/>
    <property type="molecule type" value="Genomic_DNA"/>
</dbReference>
<dbReference type="PANTHER" id="PTHR41775:SF1">
    <property type="entry name" value="PEPTIDASE M6-LIKE DOMAIN-CONTAINING PROTEIN"/>
    <property type="match status" value="1"/>
</dbReference>
<dbReference type="EC" id="3.4.24.-" evidence="3"/>
<organism evidence="3 4">
    <name type="scientific">Ruegeria meonggei</name>
    <dbReference type="NCBI Taxonomy" id="1446476"/>
    <lineage>
        <taxon>Bacteria</taxon>
        <taxon>Pseudomonadati</taxon>
        <taxon>Pseudomonadota</taxon>
        <taxon>Alphaproteobacteria</taxon>
        <taxon>Rhodobacterales</taxon>
        <taxon>Roseobacteraceae</taxon>
        <taxon>Ruegeria</taxon>
    </lineage>
</organism>
<protein>
    <submittedName>
        <fullName evidence="3">Immune inhibitor A</fullName>
        <ecNumber evidence="3">3.4.24.-</ecNumber>
    </submittedName>
</protein>
<sequence>MHLHRVLISTSFLSLIAIPPLFADVESQIPESPEKGYSDVTERAIDAHVVRRGFRTRTLAAQEVRRRRQSLPPGLLAAMPITAESAVHGSVEVPVIALVFSNTPAIPYPVADLEERLFNPGNAGSMTAHYDEMSHGVLEVSGEVLEWIELPEGDLFYAGDCNGTCGAAKMPAFLTSAFTEADVEIDFTQFDNDGPDNIPNSGDDDGFVDFVALVHPESGGECGDGGNGNIWSHRFAFSGWTGTAFETGDVGQANVPIFIDDYVIMPAFDCDDATMIQIGVFSHEFGHAFGLPDLYDSTRPAQSSGIGGWGLMASGSWGCDGVSSSHQPCHMTAWSKEFLGWVTPQVIDTDTTAVRIRPYVESGDVVRVDYTDAEDPEDNHYLLLSFRNQFGFDSLLTGPGLLVTEIDNARVQAGLVNNSVNGDPTQLGVNVIEADGAQHLDFMTNRADGGDVFPGTAGVLNLDAAHTEAPRAALCNITVSADFIELDIFTSQSTCPGMLAGAVQHAAQTTEGKLHGEEVILIGVIENMGTNLFSDRDLVFKDPDNPEYSIPVTVPVPTESVLGTIEGPTNLADVLGQRVVVRGTLTEGVLKGYGETDVLKLEELEILNE</sequence>
<dbReference type="GO" id="GO:0008233">
    <property type="term" value="F:peptidase activity"/>
    <property type="evidence" value="ECO:0007669"/>
    <property type="project" value="InterPro"/>
</dbReference>
<dbReference type="SUPFAM" id="SSF55486">
    <property type="entry name" value="Metalloproteases ('zincins'), catalytic domain"/>
    <property type="match status" value="1"/>
</dbReference>
<dbReference type="Proteomes" id="UP000193778">
    <property type="component" value="Unassembled WGS sequence"/>
</dbReference>
<dbReference type="GO" id="GO:0006508">
    <property type="term" value="P:proteolysis"/>
    <property type="evidence" value="ECO:0007669"/>
    <property type="project" value="InterPro"/>
</dbReference>
<name>A0A1X7ACX6_9RHOB</name>
<dbReference type="PANTHER" id="PTHR41775">
    <property type="entry name" value="SECRETED PROTEIN-RELATED"/>
    <property type="match status" value="1"/>
</dbReference>
<evidence type="ECO:0000256" key="1">
    <source>
        <dbReference type="SAM" id="SignalP"/>
    </source>
</evidence>
<proteinExistence type="predicted"/>
<dbReference type="AlphaFoldDB" id="A0A1X7ACX6"/>
<dbReference type="NCBIfam" id="TIGR03296">
    <property type="entry name" value="M6dom_TIGR03296"/>
    <property type="match status" value="1"/>
</dbReference>